<evidence type="ECO:0000313" key="3">
    <source>
        <dbReference type="Proteomes" id="UP000036000"/>
    </source>
</evidence>
<sequence length="225" mass="25961">MTHCLLCHQELHPQMTLAQFWRWQPLPVPVVCPRCEQQFERITTMHCPQCGRQQTSLAVCHDCERWGDVPLRNHAVYTYNEAMKAYMQQYKFQGDYALRQVMMEPLKQALAQQDYDVLVPIPVNQETWQTRGFNQVTGWLLNQPFQQALLVTADHKDQPQSAKTRQQRLLTQQPFSLAPNAATVLKDRRILLLDDVYTTGRTLRHAAAQIYLGGAKAVTSLTLAR</sequence>
<evidence type="ECO:0000313" key="2">
    <source>
        <dbReference type="EMBL" id="AKP63829.1"/>
    </source>
</evidence>
<comment type="similarity">
    <text evidence="1">Belongs to the ComF/GntX family.</text>
</comment>
<organism evidence="2 3">
    <name type="scientific">Levilactobacillus koreensis</name>
    <dbReference type="NCBI Taxonomy" id="637971"/>
    <lineage>
        <taxon>Bacteria</taxon>
        <taxon>Bacillati</taxon>
        <taxon>Bacillota</taxon>
        <taxon>Bacilli</taxon>
        <taxon>Lactobacillales</taxon>
        <taxon>Lactobacillaceae</taxon>
        <taxon>Levilactobacillus</taxon>
    </lineage>
</organism>
<proteinExistence type="inferred from homology"/>
<dbReference type="KEGG" id="lko:ABN16_01660"/>
<dbReference type="CDD" id="cd06223">
    <property type="entry name" value="PRTases_typeI"/>
    <property type="match status" value="1"/>
</dbReference>
<dbReference type="RefSeq" id="WP_048732414.1">
    <property type="nucleotide sequence ID" value="NZ_CP012033.1"/>
</dbReference>
<dbReference type="Gene3D" id="3.40.50.2020">
    <property type="match status" value="1"/>
</dbReference>
<protein>
    <submittedName>
        <fullName evidence="2">Amidophosphoribosyltransferase</fullName>
    </submittedName>
</protein>
<gene>
    <name evidence="2" type="ORF">ABN16_01660</name>
</gene>
<reference evidence="2 3" key="1">
    <citation type="submission" date="2015-07" db="EMBL/GenBank/DDBJ databases">
        <title>Lactobacillus korensis/26-25/ whole genome sequencing.</title>
        <authorList>
            <person name="Kim M.K."/>
            <person name="Im W.-T."/>
            <person name="Srinivasan S."/>
            <person name="Lee J.-J."/>
        </authorList>
    </citation>
    <scope>NUCLEOTIDE SEQUENCE [LARGE SCALE GENOMIC DNA]</scope>
    <source>
        <strain evidence="2 3">26-25</strain>
    </source>
</reference>
<dbReference type="PANTHER" id="PTHR47505:SF1">
    <property type="entry name" value="DNA UTILIZATION PROTEIN YHGH"/>
    <property type="match status" value="1"/>
</dbReference>
<dbReference type="InterPro" id="IPR000836">
    <property type="entry name" value="PRTase_dom"/>
</dbReference>
<keyword evidence="3" id="KW-1185">Reference proteome</keyword>
<dbReference type="Proteomes" id="UP000036000">
    <property type="component" value="Chromosome"/>
</dbReference>
<dbReference type="SUPFAM" id="SSF53271">
    <property type="entry name" value="PRTase-like"/>
    <property type="match status" value="1"/>
</dbReference>
<accession>A0AAC8UUT6</accession>
<evidence type="ECO:0000256" key="1">
    <source>
        <dbReference type="ARBA" id="ARBA00008007"/>
    </source>
</evidence>
<dbReference type="EMBL" id="CP012033">
    <property type="protein sequence ID" value="AKP63829.1"/>
    <property type="molecule type" value="Genomic_DNA"/>
</dbReference>
<dbReference type="InterPro" id="IPR029057">
    <property type="entry name" value="PRTase-like"/>
</dbReference>
<name>A0AAC8UUT6_9LACO</name>
<dbReference type="InterPro" id="IPR051910">
    <property type="entry name" value="ComF/GntX_DNA_util-trans"/>
</dbReference>
<dbReference type="AlphaFoldDB" id="A0AAC8UUT6"/>
<dbReference type="PANTHER" id="PTHR47505">
    <property type="entry name" value="DNA UTILIZATION PROTEIN YHGH"/>
    <property type="match status" value="1"/>
</dbReference>